<organism evidence="1 2">
    <name type="scientific">Bradyrhizobium japonicum</name>
    <dbReference type="NCBI Taxonomy" id="375"/>
    <lineage>
        <taxon>Bacteria</taxon>
        <taxon>Pseudomonadati</taxon>
        <taxon>Pseudomonadota</taxon>
        <taxon>Alphaproteobacteria</taxon>
        <taxon>Hyphomicrobiales</taxon>
        <taxon>Nitrobacteraceae</taxon>
        <taxon>Bradyrhizobium</taxon>
    </lineage>
</organism>
<reference evidence="1 2" key="1">
    <citation type="submission" date="2017-03" db="EMBL/GenBank/DDBJ databases">
        <title>Whole genome sequences of fourteen strains of Bradyrhizobium canariense and one strain of Bradyrhizobium japonicum isolated from Lupinus (Papilionoideae: Genisteae) species in Algeria.</title>
        <authorList>
            <person name="Crovadore J."/>
            <person name="Chekireb D."/>
            <person name="Brachmann A."/>
            <person name="Chablais R."/>
            <person name="Cochard B."/>
            <person name="Lefort F."/>
        </authorList>
    </citation>
    <scope>NUCLEOTIDE SEQUENCE [LARGE SCALE GENOMIC DNA]</scope>
    <source>
        <strain evidence="1 2">UBMA197</strain>
    </source>
</reference>
<dbReference type="EMBL" id="NAFL01000048">
    <property type="protein sequence ID" value="OSJ37230.1"/>
    <property type="molecule type" value="Genomic_DNA"/>
</dbReference>
<dbReference type="AlphaFoldDB" id="A0A1Y2JYD1"/>
<name>A0A1Y2JYD1_BRAJP</name>
<proteinExistence type="predicted"/>
<evidence type="ECO:0000313" key="2">
    <source>
        <dbReference type="Proteomes" id="UP000193335"/>
    </source>
</evidence>
<gene>
    <name evidence="1" type="ORF">BSZ19_00200</name>
</gene>
<comment type="caution">
    <text evidence="1">The sequence shown here is derived from an EMBL/GenBank/DDBJ whole genome shotgun (WGS) entry which is preliminary data.</text>
</comment>
<protein>
    <submittedName>
        <fullName evidence="1">Uncharacterized protein</fullName>
    </submittedName>
</protein>
<evidence type="ECO:0000313" key="1">
    <source>
        <dbReference type="EMBL" id="OSJ37230.1"/>
    </source>
</evidence>
<accession>A0A1Y2JYD1</accession>
<dbReference type="Proteomes" id="UP000193335">
    <property type="component" value="Unassembled WGS sequence"/>
</dbReference>
<sequence length="152" mass="16424">MDGLDHEARFSAVRLALDSFDAGRVYYCQHHTPELIWRRDWLTHANGVLGIVELTIASADPAAAAARYDRLGNLDNGFALSVADAATLAQRFGELAGLGAERPERFAAVTLRSRDPQLVAERAVALGLPHHSTRDRVVVALPAFGALIEVIA</sequence>